<evidence type="ECO:0000259" key="12">
    <source>
        <dbReference type="SMART" id="SM00852"/>
    </source>
</evidence>
<dbReference type="SMART" id="SM00852">
    <property type="entry name" value="MoCF_biosynth"/>
    <property type="match status" value="1"/>
</dbReference>
<proteinExistence type="inferred from homology"/>
<dbReference type="EMBL" id="JMFG01000017">
    <property type="protein sequence ID" value="KDA53773.1"/>
    <property type="molecule type" value="Genomic_DNA"/>
</dbReference>
<dbReference type="InterPro" id="IPR036688">
    <property type="entry name" value="MoeA_C_domain_IV_sf"/>
</dbReference>
<evidence type="ECO:0000256" key="9">
    <source>
        <dbReference type="ARBA" id="ARBA00023150"/>
    </source>
</evidence>
<dbReference type="RefSeq" id="WP_038049041.1">
    <property type="nucleotide sequence ID" value="NZ_JMFG01000017.1"/>
</dbReference>
<organism evidence="13 14">
    <name type="scientific">Thermoanaerobaculum aquaticum</name>
    <dbReference type="NCBI Taxonomy" id="1312852"/>
    <lineage>
        <taxon>Bacteria</taxon>
        <taxon>Pseudomonadati</taxon>
        <taxon>Acidobacteriota</taxon>
        <taxon>Thermoanaerobaculia</taxon>
        <taxon>Thermoanaerobaculales</taxon>
        <taxon>Thermoanaerobaculaceae</taxon>
        <taxon>Thermoanaerobaculum</taxon>
    </lineage>
</organism>
<dbReference type="CDD" id="cd00887">
    <property type="entry name" value="MoeA"/>
    <property type="match status" value="1"/>
</dbReference>
<dbReference type="InterPro" id="IPR036135">
    <property type="entry name" value="MoeA_linker/N_sf"/>
</dbReference>
<evidence type="ECO:0000256" key="8">
    <source>
        <dbReference type="ARBA" id="ARBA00022842"/>
    </source>
</evidence>
<dbReference type="AlphaFoldDB" id="A0A062XSG4"/>
<comment type="function">
    <text evidence="2 11">Catalyzes the insertion of molybdate into adenylated molybdopterin with the concomitant release of AMP.</text>
</comment>
<dbReference type="Gene3D" id="2.40.340.10">
    <property type="entry name" value="MoeA, C-terminal, domain IV"/>
    <property type="match status" value="1"/>
</dbReference>
<evidence type="ECO:0000256" key="4">
    <source>
        <dbReference type="ARBA" id="ARBA00010763"/>
    </source>
</evidence>
<dbReference type="GO" id="GO:0005829">
    <property type="term" value="C:cytosol"/>
    <property type="evidence" value="ECO:0007669"/>
    <property type="project" value="TreeGrafter"/>
</dbReference>
<dbReference type="GO" id="GO:0006777">
    <property type="term" value="P:Mo-molybdopterin cofactor biosynthetic process"/>
    <property type="evidence" value="ECO:0007669"/>
    <property type="project" value="UniProtKB-UniRule"/>
</dbReference>
<comment type="caution">
    <text evidence="13">The sequence shown here is derived from an EMBL/GenBank/DDBJ whole genome shotgun (WGS) entry which is preliminary data.</text>
</comment>
<dbReference type="Gene3D" id="2.170.190.11">
    <property type="entry name" value="Molybdopterin biosynthesis moea protein, domain 3"/>
    <property type="match status" value="1"/>
</dbReference>
<evidence type="ECO:0000256" key="3">
    <source>
        <dbReference type="ARBA" id="ARBA00005046"/>
    </source>
</evidence>
<evidence type="ECO:0000256" key="5">
    <source>
        <dbReference type="ARBA" id="ARBA00022505"/>
    </source>
</evidence>
<evidence type="ECO:0000256" key="10">
    <source>
        <dbReference type="ARBA" id="ARBA00047317"/>
    </source>
</evidence>
<dbReference type="NCBIfam" id="NF045515">
    <property type="entry name" value="Glp_gephyrin"/>
    <property type="match status" value="1"/>
</dbReference>
<dbReference type="InterPro" id="IPR005110">
    <property type="entry name" value="MoeA_linker/N"/>
</dbReference>
<gene>
    <name evidence="13" type="ORF">EG19_02855</name>
</gene>
<dbReference type="EC" id="2.10.1.1" evidence="11"/>
<dbReference type="InterPro" id="IPR036425">
    <property type="entry name" value="MoaB/Mog-like_dom_sf"/>
</dbReference>
<evidence type="ECO:0000256" key="1">
    <source>
        <dbReference type="ARBA" id="ARBA00001946"/>
    </source>
</evidence>
<dbReference type="PANTHER" id="PTHR10192">
    <property type="entry name" value="MOLYBDOPTERIN BIOSYNTHESIS PROTEIN"/>
    <property type="match status" value="1"/>
</dbReference>
<keyword evidence="14" id="KW-1185">Reference proteome</keyword>
<comment type="similarity">
    <text evidence="4 11">Belongs to the MoeA family.</text>
</comment>
<dbReference type="InterPro" id="IPR038987">
    <property type="entry name" value="MoeA-like"/>
</dbReference>
<keyword evidence="9 11" id="KW-0501">Molybdenum cofactor biosynthesis</keyword>
<dbReference type="InterPro" id="IPR001453">
    <property type="entry name" value="MoaB/Mog_dom"/>
</dbReference>
<dbReference type="PANTHER" id="PTHR10192:SF5">
    <property type="entry name" value="GEPHYRIN"/>
    <property type="match status" value="1"/>
</dbReference>
<comment type="pathway">
    <text evidence="3 11">Cofactor biosynthesis; molybdopterin biosynthesis.</text>
</comment>
<evidence type="ECO:0000256" key="6">
    <source>
        <dbReference type="ARBA" id="ARBA00022679"/>
    </source>
</evidence>
<dbReference type="SUPFAM" id="SSF53218">
    <property type="entry name" value="Molybdenum cofactor biosynthesis proteins"/>
    <property type="match status" value="1"/>
</dbReference>
<dbReference type="Pfam" id="PF03453">
    <property type="entry name" value="MoeA_N"/>
    <property type="match status" value="1"/>
</dbReference>
<dbReference type="Pfam" id="PF00994">
    <property type="entry name" value="MoCF_biosynth"/>
    <property type="match status" value="1"/>
</dbReference>
<evidence type="ECO:0000256" key="2">
    <source>
        <dbReference type="ARBA" id="ARBA00002901"/>
    </source>
</evidence>
<accession>A0A062XSG4</accession>
<sequence length="396" mass="41333">MIHPDHALELLASTAKPLPARAVSLSRAAGHVLAQEVRARVSFPPAPVAAMDGYAVRLPEACGQALPMLFTVAAGDDPPPLPAGGCARIFTGAVVPEGATAVVAQEDVELVGGQVRFPAQISPGDNIRQKGEVFAQGEVLAEAGVVLTPAHLALLAAAGKKRLVVHPKPRVAVVATGSELADEKLTRGKIFDSNTPMLESFLLLSGFAVAAKARVPDQLDALQKTLTSLLAHADVVITTGGVSVGDLDLLPQAVQELGGEVIFHKVAMQPGKPVLAAKVGERFILGLPGNPVSALVGFRLFALPLLRALAGFAQAFHEPWTPLPLAGPVSNRGQRVQFRPARELPSETGKAVEVLPWKGSHDLKAAAQATHLARLDAGFAGQAGDRVLAVELYRPR</sequence>
<dbReference type="OrthoDB" id="9804758at2"/>
<dbReference type="FunFam" id="3.40.980.10:FF:000004">
    <property type="entry name" value="Molybdopterin molybdenumtransferase"/>
    <property type="match status" value="1"/>
</dbReference>
<evidence type="ECO:0000256" key="11">
    <source>
        <dbReference type="RuleBase" id="RU365090"/>
    </source>
</evidence>
<evidence type="ECO:0000256" key="7">
    <source>
        <dbReference type="ARBA" id="ARBA00022723"/>
    </source>
</evidence>
<keyword evidence="7 11" id="KW-0479">Metal-binding</keyword>
<name>A0A062XSG4_9BACT</name>
<keyword evidence="8 11" id="KW-0460">Magnesium</keyword>
<dbReference type="GO" id="GO:0061599">
    <property type="term" value="F:molybdopterin molybdotransferase activity"/>
    <property type="evidence" value="ECO:0007669"/>
    <property type="project" value="UniProtKB-UniRule"/>
</dbReference>
<comment type="cofactor">
    <cofactor evidence="1 11">
        <name>Mg(2+)</name>
        <dbReference type="ChEBI" id="CHEBI:18420"/>
    </cofactor>
</comment>
<keyword evidence="5 11" id="KW-0500">Molybdenum</keyword>
<dbReference type="NCBIfam" id="TIGR00177">
    <property type="entry name" value="molyb_syn"/>
    <property type="match status" value="1"/>
</dbReference>
<dbReference type="Proteomes" id="UP000027284">
    <property type="component" value="Unassembled WGS sequence"/>
</dbReference>
<keyword evidence="6 11" id="KW-0808">Transferase</keyword>
<dbReference type="STRING" id="1312852.EG19_02855"/>
<evidence type="ECO:0000313" key="13">
    <source>
        <dbReference type="EMBL" id="KDA53773.1"/>
    </source>
</evidence>
<evidence type="ECO:0000313" key="14">
    <source>
        <dbReference type="Proteomes" id="UP000027284"/>
    </source>
</evidence>
<dbReference type="GO" id="GO:0046872">
    <property type="term" value="F:metal ion binding"/>
    <property type="evidence" value="ECO:0007669"/>
    <property type="project" value="UniProtKB-UniRule"/>
</dbReference>
<protein>
    <recommendedName>
        <fullName evidence="11">Molybdopterin molybdenumtransferase</fullName>
        <ecNumber evidence="11">2.10.1.1</ecNumber>
    </recommendedName>
</protein>
<reference evidence="13 14" key="1">
    <citation type="submission" date="2014-04" db="EMBL/GenBank/DDBJ databases">
        <title>The Genome Sequence of Thermoanaerobaculum aquaticum MP-01, The First Cultivated Group 23 Acidobacterium.</title>
        <authorList>
            <person name="Stamps B.W."/>
            <person name="Losey N.A."/>
            <person name="Lawson P.A."/>
            <person name="Stevenson B.S."/>
        </authorList>
    </citation>
    <scope>NUCLEOTIDE SEQUENCE [LARGE SCALE GENOMIC DNA]</scope>
    <source>
        <strain evidence="13 14">MP-01</strain>
    </source>
</reference>
<comment type="catalytic activity">
    <reaction evidence="10">
        <text>adenylyl-molybdopterin + molybdate = Mo-molybdopterin + AMP + H(+)</text>
        <dbReference type="Rhea" id="RHEA:35047"/>
        <dbReference type="ChEBI" id="CHEBI:15378"/>
        <dbReference type="ChEBI" id="CHEBI:36264"/>
        <dbReference type="ChEBI" id="CHEBI:62727"/>
        <dbReference type="ChEBI" id="CHEBI:71302"/>
        <dbReference type="ChEBI" id="CHEBI:456215"/>
        <dbReference type="EC" id="2.10.1.1"/>
    </reaction>
</comment>
<feature type="domain" description="MoaB/Mog" evidence="12">
    <location>
        <begin position="172"/>
        <end position="308"/>
    </location>
</feature>
<dbReference type="Gene3D" id="3.40.980.10">
    <property type="entry name" value="MoaB/Mog-like domain"/>
    <property type="match status" value="1"/>
</dbReference>
<dbReference type="Gene3D" id="3.90.105.10">
    <property type="entry name" value="Molybdopterin biosynthesis moea protein, domain 2"/>
    <property type="match status" value="1"/>
</dbReference>
<dbReference type="SUPFAM" id="SSF63882">
    <property type="entry name" value="MoeA N-terminal region -like"/>
    <property type="match status" value="1"/>
</dbReference>
<dbReference type="UniPathway" id="UPA00344"/>